<keyword evidence="2" id="KW-1185">Reference proteome</keyword>
<protein>
    <submittedName>
        <fullName evidence="1">Uncharacterized protein</fullName>
    </submittedName>
</protein>
<accession>A0AAU9UJQ2</accession>
<comment type="caution">
    <text evidence="1">The sequence shown here is derived from an EMBL/GenBank/DDBJ whole genome shotgun (WGS) entry which is preliminary data.</text>
</comment>
<dbReference type="EMBL" id="CAKOGL010000021">
    <property type="protein sequence ID" value="CAH2099251.1"/>
    <property type="molecule type" value="Genomic_DNA"/>
</dbReference>
<gene>
    <name evidence="1" type="ORF">EEDITHA_LOCUS14259</name>
</gene>
<organism evidence="1 2">
    <name type="scientific">Euphydryas editha</name>
    <name type="common">Edith's checkerspot</name>
    <dbReference type="NCBI Taxonomy" id="104508"/>
    <lineage>
        <taxon>Eukaryota</taxon>
        <taxon>Metazoa</taxon>
        <taxon>Ecdysozoa</taxon>
        <taxon>Arthropoda</taxon>
        <taxon>Hexapoda</taxon>
        <taxon>Insecta</taxon>
        <taxon>Pterygota</taxon>
        <taxon>Neoptera</taxon>
        <taxon>Endopterygota</taxon>
        <taxon>Lepidoptera</taxon>
        <taxon>Glossata</taxon>
        <taxon>Ditrysia</taxon>
        <taxon>Papilionoidea</taxon>
        <taxon>Nymphalidae</taxon>
        <taxon>Nymphalinae</taxon>
        <taxon>Euphydryas</taxon>
    </lineage>
</organism>
<dbReference type="PANTHER" id="PTHR33939">
    <property type="entry name" value="PROTEIN CBG22215"/>
    <property type="match status" value="1"/>
</dbReference>
<sequence length="401" mass="47124">MKLTVTHNHQTIDIFGKETYDLLEQVCLELKHENEENLEEDGIERAKRYTGLHSDVLHKLWQDSITIDTLKEIDRKDIYNELMKFNLELNVMPTTTDLFNALQPCLPPFVDIRSFRNKLVEMGYIFKKTDSNTTVVIENPEVRFQRYLYLKNIAKYREEKRPIYFVCEGALNSNKVLNIDECEQEQQEGWQHRFICAVSSKEVKNFQHITKGSSFEKWTLDTLVELDEGSVIVFDNSKHLSEKFCETPNPHSLKCDMIEWLKYHKIPFSQKMSRLELWMLIEKFTDLNANLYKIDNIVKQCGCDVLRLPDCINNITPASYLLIIIEKNLIRDIDYTITVKRLEDLLKNIDEKKCNIIDNFIATEEKRLIELDTQLDNIIDNLVPSTNPEIDTCLPILSNFE</sequence>
<evidence type="ECO:0000313" key="1">
    <source>
        <dbReference type="EMBL" id="CAH2099251.1"/>
    </source>
</evidence>
<reference evidence="1" key="1">
    <citation type="submission" date="2022-03" db="EMBL/GenBank/DDBJ databases">
        <authorList>
            <person name="Tunstrom K."/>
        </authorList>
    </citation>
    <scope>NUCLEOTIDE SEQUENCE</scope>
</reference>
<dbReference type="AlphaFoldDB" id="A0AAU9UJQ2"/>
<evidence type="ECO:0000313" key="2">
    <source>
        <dbReference type="Proteomes" id="UP001153954"/>
    </source>
</evidence>
<dbReference type="PANTHER" id="PTHR33939:SF1">
    <property type="entry name" value="DUF4371 DOMAIN-CONTAINING PROTEIN"/>
    <property type="match status" value="1"/>
</dbReference>
<proteinExistence type="predicted"/>
<dbReference type="Proteomes" id="UP001153954">
    <property type="component" value="Unassembled WGS sequence"/>
</dbReference>
<name>A0AAU9UJQ2_EUPED</name>